<dbReference type="EMBL" id="WBSL01000003">
    <property type="protein sequence ID" value="MPY66707.1"/>
    <property type="molecule type" value="Genomic_DNA"/>
</dbReference>
<keyword evidence="1" id="KW-0812">Transmembrane</keyword>
<organism evidence="2 3">
    <name type="scientific">Deinococcus terrestris</name>
    <dbReference type="NCBI Taxonomy" id="2651870"/>
    <lineage>
        <taxon>Bacteria</taxon>
        <taxon>Thermotogati</taxon>
        <taxon>Deinococcota</taxon>
        <taxon>Deinococci</taxon>
        <taxon>Deinococcales</taxon>
        <taxon>Deinococcaceae</taxon>
        <taxon>Deinococcus</taxon>
    </lineage>
</organism>
<protein>
    <submittedName>
        <fullName evidence="2">Uncharacterized protein</fullName>
    </submittedName>
</protein>
<reference evidence="2 3" key="1">
    <citation type="submission" date="2019-10" db="EMBL/GenBank/DDBJ databases">
        <title>Deinococcus sp. isolated from soil.</title>
        <authorList>
            <person name="Li Y."/>
            <person name="Wang J."/>
        </authorList>
    </citation>
    <scope>NUCLEOTIDE SEQUENCE [LARGE SCALE GENOMIC DNA]</scope>
    <source>
        <strain evidence="2 3">SDU3-2</strain>
    </source>
</reference>
<comment type="caution">
    <text evidence="2">The sequence shown here is derived from an EMBL/GenBank/DDBJ whole genome shotgun (WGS) entry which is preliminary data.</text>
</comment>
<gene>
    <name evidence="2" type="ORF">F8S09_08390</name>
</gene>
<evidence type="ECO:0000256" key="1">
    <source>
        <dbReference type="SAM" id="Phobius"/>
    </source>
</evidence>
<sequence>MSELTSSKRNGNLGRTLLWVAIVLSVLLLGFVTALTIRANPYVSDREANGVSKYKFLEACKEQLAEDEQLASLQGLLQQSGQLQAGQRLTAEIAPEPADLVASVQPAQGGGWTLNVPANIQVNGGGAPLGQLPFQCAHDKAQNRTTAQLQLPGGV</sequence>
<keyword evidence="1" id="KW-1133">Transmembrane helix</keyword>
<keyword evidence="3" id="KW-1185">Reference proteome</keyword>
<proteinExistence type="predicted"/>
<accession>A0A7X1NVT1</accession>
<evidence type="ECO:0000313" key="2">
    <source>
        <dbReference type="EMBL" id="MPY66707.1"/>
    </source>
</evidence>
<dbReference type="AlphaFoldDB" id="A0A7X1NVT1"/>
<dbReference type="RefSeq" id="WP_152871058.1">
    <property type="nucleotide sequence ID" value="NZ_WBSL01000003.1"/>
</dbReference>
<feature type="transmembrane region" description="Helical" evidence="1">
    <location>
        <begin position="16"/>
        <end position="37"/>
    </location>
</feature>
<evidence type="ECO:0000313" key="3">
    <source>
        <dbReference type="Proteomes" id="UP000484842"/>
    </source>
</evidence>
<name>A0A7X1NVT1_9DEIO</name>
<keyword evidence="1" id="KW-0472">Membrane</keyword>
<dbReference type="Proteomes" id="UP000484842">
    <property type="component" value="Unassembled WGS sequence"/>
</dbReference>